<organism evidence="2 3">
    <name type="scientific">Virgisporangium aliadipatigenens</name>
    <dbReference type="NCBI Taxonomy" id="741659"/>
    <lineage>
        <taxon>Bacteria</taxon>
        <taxon>Bacillati</taxon>
        <taxon>Actinomycetota</taxon>
        <taxon>Actinomycetes</taxon>
        <taxon>Micromonosporales</taxon>
        <taxon>Micromonosporaceae</taxon>
        <taxon>Virgisporangium</taxon>
    </lineage>
</organism>
<dbReference type="AlphaFoldDB" id="A0A8J3YV68"/>
<evidence type="ECO:0000313" key="2">
    <source>
        <dbReference type="EMBL" id="GIJ50445.1"/>
    </source>
</evidence>
<dbReference type="Proteomes" id="UP000619260">
    <property type="component" value="Unassembled WGS sequence"/>
</dbReference>
<proteinExistence type="predicted"/>
<evidence type="ECO:0000256" key="1">
    <source>
        <dbReference type="SAM" id="MobiDB-lite"/>
    </source>
</evidence>
<evidence type="ECO:0000313" key="3">
    <source>
        <dbReference type="Proteomes" id="UP000619260"/>
    </source>
</evidence>
<gene>
    <name evidence="2" type="ORF">Val02_73310</name>
</gene>
<feature type="region of interest" description="Disordered" evidence="1">
    <location>
        <begin position="21"/>
        <end position="42"/>
    </location>
</feature>
<accession>A0A8J3YV68</accession>
<sequence>MGASWAESPRLRLRSISLRGSPRRSRVGGSTRRLPATSMPTWFASGGLPRPADGRVAAARVAGRLDWEEWRAAHEPAEAALQRFVEAVRLELALPPLSVRLTVSDVSP</sequence>
<comment type="caution">
    <text evidence="2">The sequence shown here is derived from an EMBL/GenBank/DDBJ whole genome shotgun (WGS) entry which is preliminary data.</text>
</comment>
<protein>
    <submittedName>
        <fullName evidence="2">Uncharacterized protein</fullName>
    </submittedName>
</protein>
<dbReference type="EMBL" id="BOPF01000036">
    <property type="protein sequence ID" value="GIJ50445.1"/>
    <property type="molecule type" value="Genomic_DNA"/>
</dbReference>
<keyword evidence="3" id="KW-1185">Reference proteome</keyword>
<reference evidence="2" key="1">
    <citation type="submission" date="2021-01" db="EMBL/GenBank/DDBJ databases">
        <title>Whole genome shotgun sequence of Virgisporangium aliadipatigenens NBRC 105644.</title>
        <authorList>
            <person name="Komaki H."/>
            <person name="Tamura T."/>
        </authorList>
    </citation>
    <scope>NUCLEOTIDE SEQUENCE</scope>
    <source>
        <strain evidence="2">NBRC 105644</strain>
    </source>
</reference>
<name>A0A8J3YV68_9ACTN</name>